<protein>
    <submittedName>
        <fullName evidence="4">CAP domain-containing protein</fullName>
    </submittedName>
</protein>
<dbReference type="Pfam" id="PF00188">
    <property type="entry name" value="CAP"/>
    <property type="match status" value="1"/>
</dbReference>
<evidence type="ECO:0000313" key="4">
    <source>
        <dbReference type="EMBL" id="MCZ0961364.1"/>
    </source>
</evidence>
<dbReference type="RefSeq" id="WP_268941360.1">
    <property type="nucleotide sequence ID" value="NZ_JAPTYD010000006.1"/>
</dbReference>
<dbReference type="PROSITE" id="PS00330">
    <property type="entry name" value="HEMOLYSIN_CALCIUM"/>
    <property type="match status" value="3"/>
</dbReference>
<dbReference type="InterPro" id="IPR011049">
    <property type="entry name" value="Serralysin-like_metalloprot_C"/>
</dbReference>
<dbReference type="Proteomes" id="UP001149822">
    <property type="component" value="Unassembled WGS sequence"/>
</dbReference>
<dbReference type="PRINTS" id="PR00313">
    <property type="entry name" value="CABNDNGRPT"/>
</dbReference>
<name>A0ABT4J2M6_9RHOB</name>
<comment type="caution">
    <text evidence="4">The sequence shown here is derived from an EMBL/GenBank/DDBJ whole genome shotgun (WGS) entry which is preliminary data.</text>
</comment>
<gene>
    <name evidence="4" type="ORF">OU682_07005</name>
</gene>
<dbReference type="Pfam" id="PF00353">
    <property type="entry name" value="HemolysinCabind"/>
    <property type="match status" value="3"/>
</dbReference>
<dbReference type="SUPFAM" id="SSF55797">
    <property type="entry name" value="PR-1-like"/>
    <property type="match status" value="1"/>
</dbReference>
<evidence type="ECO:0000256" key="1">
    <source>
        <dbReference type="ARBA" id="ARBA00004613"/>
    </source>
</evidence>
<dbReference type="Gene3D" id="2.150.10.10">
    <property type="entry name" value="Serralysin-like metalloprotease, C-terminal"/>
    <property type="match status" value="2"/>
</dbReference>
<proteinExistence type="predicted"/>
<keyword evidence="2" id="KW-0964">Secreted</keyword>
<sequence length="419" mass="43925">MSYANADERYFATLINQARRAEGLDPLALEKRLNDSSEAHSRWMLNADAFSHTGQGGSSSRERMEAAGFDLAGSWMTAENIGYVSIQGEADLRDEIRQLHQNLMNSPGHRANILGDAAYVGIGLEVGFLTVGGRDYKVLMATQNFADTDGQLRIDTGGFLRVAEPRPTTDLTTRAEWMQIANGEVFVTPASGTARNDDYRLTARSESVWANEGHDWVSGGGGNDTLRGNGGNDRLIGGEGADLLAGAIGNDTLQGGGANDRLHGGEGHDILMGEAMNDILSGDNGNDRLFGGNGADKLAGQAGNDWLSGDAGNDTLSGGAGNDVLRGGGGNDLLNGGAGADSFVFQIGGGADVVQAYQHGIDRLIIDADRLDASPAVFMRDHMTKTSGGIAIDLGGGDRIFVAGQNLTVEGVADDIFSF</sequence>
<dbReference type="PANTHER" id="PTHR38340:SF1">
    <property type="entry name" value="S-LAYER PROTEIN"/>
    <property type="match status" value="1"/>
</dbReference>
<evidence type="ECO:0000256" key="2">
    <source>
        <dbReference type="ARBA" id="ARBA00022525"/>
    </source>
</evidence>
<dbReference type="InterPro" id="IPR001343">
    <property type="entry name" value="Hemolysn_Ca-bd"/>
</dbReference>
<dbReference type="EMBL" id="JAPTYD010000006">
    <property type="protein sequence ID" value="MCZ0961364.1"/>
    <property type="molecule type" value="Genomic_DNA"/>
</dbReference>
<dbReference type="InterPro" id="IPR035940">
    <property type="entry name" value="CAP_sf"/>
</dbReference>
<accession>A0ABT4J2M6</accession>
<dbReference type="InterPro" id="IPR050557">
    <property type="entry name" value="RTX_toxin/Mannuronan_C5-epim"/>
</dbReference>
<evidence type="ECO:0000259" key="3">
    <source>
        <dbReference type="Pfam" id="PF00188"/>
    </source>
</evidence>
<dbReference type="PANTHER" id="PTHR38340">
    <property type="entry name" value="S-LAYER PROTEIN"/>
    <property type="match status" value="1"/>
</dbReference>
<dbReference type="Gene3D" id="3.40.33.10">
    <property type="entry name" value="CAP"/>
    <property type="match status" value="1"/>
</dbReference>
<organism evidence="4 5">
    <name type="scientific">Paracoccus benzoatiresistens</name>
    <dbReference type="NCBI Taxonomy" id="2997341"/>
    <lineage>
        <taxon>Bacteria</taxon>
        <taxon>Pseudomonadati</taxon>
        <taxon>Pseudomonadota</taxon>
        <taxon>Alphaproteobacteria</taxon>
        <taxon>Rhodobacterales</taxon>
        <taxon>Paracoccaceae</taxon>
        <taxon>Paracoccus</taxon>
    </lineage>
</organism>
<evidence type="ECO:0000313" key="5">
    <source>
        <dbReference type="Proteomes" id="UP001149822"/>
    </source>
</evidence>
<dbReference type="SUPFAM" id="SSF51120">
    <property type="entry name" value="beta-Roll"/>
    <property type="match status" value="1"/>
</dbReference>
<dbReference type="InterPro" id="IPR014044">
    <property type="entry name" value="CAP_dom"/>
</dbReference>
<dbReference type="CDD" id="cd05379">
    <property type="entry name" value="CAP_bacterial"/>
    <property type="match status" value="1"/>
</dbReference>
<reference evidence="4" key="1">
    <citation type="submission" date="2022-12" db="EMBL/GenBank/DDBJ databases">
        <title>Paracoccus sp. EF6 isolated from a lake water.</title>
        <authorList>
            <person name="Liu H."/>
        </authorList>
    </citation>
    <scope>NUCLEOTIDE SEQUENCE</scope>
    <source>
        <strain evidence="4">EF6</strain>
    </source>
</reference>
<comment type="subcellular location">
    <subcellularLocation>
        <location evidence="1">Secreted</location>
    </subcellularLocation>
</comment>
<feature type="domain" description="SCP" evidence="3">
    <location>
        <begin position="14"/>
        <end position="124"/>
    </location>
</feature>
<keyword evidence="5" id="KW-1185">Reference proteome</keyword>
<dbReference type="InterPro" id="IPR018511">
    <property type="entry name" value="Hemolysin-typ_Ca-bd_CS"/>
</dbReference>